<gene>
    <name evidence="1" type="ORF">OF897_18305</name>
</gene>
<dbReference type="Proteomes" id="UP001073122">
    <property type="component" value="Unassembled WGS sequence"/>
</dbReference>
<evidence type="ECO:0000313" key="2">
    <source>
        <dbReference type="Proteomes" id="UP001073122"/>
    </source>
</evidence>
<proteinExistence type="predicted"/>
<sequence>MKSFSNIVSIIFFLFWNFCFSQSDYSLGITLGGGLNLYHNNLYADKSHFKTRQPLSLNFGVRLSKNLDEENKLYTELFITRKKIEFDYRLNEAEIPFNNKEKFGQKYDCISLFVGYRRLFFLNENAIYVEGSVGADYNNNVMSYNEGNGESQEALNSVLNFENFYDTNLGEKSYTISSNIGIGLNFGSRNQFDMGLSMNLPFQKIQTKESNYQYLWNYKNKNYLHQLKYVGTIYYPSIRLTYYIL</sequence>
<dbReference type="EMBL" id="JAOVZW010000024">
    <property type="protein sequence ID" value="MCX8525870.1"/>
    <property type="molecule type" value="Genomic_DNA"/>
</dbReference>
<organism evidence="1 2">
    <name type="scientific">Chryseobacterium formosus</name>
    <dbReference type="NCBI Taxonomy" id="1537363"/>
    <lineage>
        <taxon>Bacteria</taxon>
        <taxon>Pseudomonadati</taxon>
        <taxon>Bacteroidota</taxon>
        <taxon>Flavobacteriia</taxon>
        <taxon>Flavobacteriales</taxon>
        <taxon>Weeksellaceae</taxon>
        <taxon>Chryseobacterium group</taxon>
        <taxon>Chryseobacterium</taxon>
    </lineage>
</organism>
<evidence type="ECO:0000313" key="1">
    <source>
        <dbReference type="EMBL" id="MCX8525870.1"/>
    </source>
</evidence>
<evidence type="ECO:0008006" key="3">
    <source>
        <dbReference type="Google" id="ProtNLM"/>
    </source>
</evidence>
<protein>
    <recommendedName>
        <fullName evidence="3">Outer membrane protein beta-barrel domain-containing protein</fullName>
    </recommendedName>
</protein>
<keyword evidence="2" id="KW-1185">Reference proteome</keyword>
<comment type="caution">
    <text evidence="1">The sequence shown here is derived from an EMBL/GenBank/DDBJ whole genome shotgun (WGS) entry which is preliminary data.</text>
</comment>
<name>A0ABT3XW64_9FLAO</name>
<accession>A0ABT3XW64</accession>
<reference evidence="1" key="1">
    <citation type="submission" date="2022-10" db="EMBL/GenBank/DDBJ databases">
        <title>Chryseobacterium sp. nov., a novel bacterial species.</title>
        <authorList>
            <person name="Cao Y."/>
        </authorList>
    </citation>
    <scope>NUCLEOTIDE SEQUENCE</scope>
    <source>
        <strain evidence="1">CCTCC AB2015118</strain>
    </source>
</reference>